<evidence type="ECO:0008006" key="5">
    <source>
        <dbReference type="Google" id="ProtNLM"/>
    </source>
</evidence>
<dbReference type="Proteomes" id="UP001314170">
    <property type="component" value="Unassembled WGS sequence"/>
</dbReference>
<dbReference type="GO" id="GO:0016298">
    <property type="term" value="F:lipase activity"/>
    <property type="evidence" value="ECO:0007669"/>
    <property type="project" value="TreeGrafter"/>
</dbReference>
<evidence type="ECO:0000256" key="1">
    <source>
        <dbReference type="ARBA" id="ARBA00008668"/>
    </source>
</evidence>
<evidence type="ECO:0000313" key="3">
    <source>
        <dbReference type="EMBL" id="CAK7338801.1"/>
    </source>
</evidence>
<dbReference type="PANTHER" id="PTHR45966">
    <property type="entry name" value="GDSL-LIKE LIPASE/ACYLHYDROLASE"/>
    <property type="match status" value="1"/>
</dbReference>
<organism evidence="3 4">
    <name type="scientific">Dovyalis caffra</name>
    <dbReference type="NCBI Taxonomy" id="77055"/>
    <lineage>
        <taxon>Eukaryota</taxon>
        <taxon>Viridiplantae</taxon>
        <taxon>Streptophyta</taxon>
        <taxon>Embryophyta</taxon>
        <taxon>Tracheophyta</taxon>
        <taxon>Spermatophyta</taxon>
        <taxon>Magnoliopsida</taxon>
        <taxon>eudicotyledons</taxon>
        <taxon>Gunneridae</taxon>
        <taxon>Pentapetalae</taxon>
        <taxon>rosids</taxon>
        <taxon>fabids</taxon>
        <taxon>Malpighiales</taxon>
        <taxon>Salicaceae</taxon>
        <taxon>Flacourtieae</taxon>
        <taxon>Dovyalis</taxon>
    </lineage>
</organism>
<dbReference type="Gene3D" id="3.40.50.1110">
    <property type="entry name" value="SGNH hydrolase"/>
    <property type="match status" value="1"/>
</dbReference>
<reference evidence="3 4" key="1">
    <citation type="submission" date="2024-01" db="EMBL/GenBank/DDBJ databases">
        <authorList>
            <person name="Waweru B."/>
        </authorList>
    </citation>
    <scope>NUCLEOTIDE SEQUENCE [LARGE SCALE GENOMIC DNA]</scope>
</reference>
<evidence type="ECO:0000313" key="4">
    <source>
        <dbReference type="Proteomes" id="UP001314170"/>
    </source>
</evidence>
<sequence>MGINRNNNFRNLTINDKANYWPYGGTFFSSPTGRFSDGLLVPDFLAMKLKIPLWKPYLASGGEHEFLHGAKFAGGGSAALGDLGIPGRKVATVLKQSLGDMEAKKLLMEAVYAFSIGTNDYASFAKTYPFANATKQQEYVHMVIGKLTDVIKEIYKIGGRKFAMHNVGPWGCMPRLRQYFGLSNNKCHDGLLTIARMHNDALSNAAMEIESQLAGFKYLIFDVYNSALIRIERFKESIIAYRGNNCGIEPYELCSNPNDHIFFHGAHPTEHCYKQMARLIWEGGPNVTKPYNMKQLFALEVKDIEN</sequence>
<dbReference type="EMBL" id="CAWUPB010001156">
    <property type="protein sequence ID" value="CAK7338801.1"/>
    <property type="molecule type" value="Genomic_DNA"/>
</dbReference>
<proteinExistence type="inferred from homology"/>
<gene>
    <name evidence="3" type="ORF">DCAF_LOCUS13849</name>
</gene>
<dbReference type="InterPro" id="IPR036514">
    <property type="entry name" value="SGNH_hydro_sf"/>
</dbReference>
<keyword evidence="2" id="KW-0732">Signal</keyword>
<comment type="caution">
    <text evidence="3">The sequence shown here is derived from an EMBL/GenBank/DDBJ whole genome shotgun (WGS) entry which is preliminary data.</text>
</comment>
<dbReference type="InterPro" id="IPR044552">
    <property type="entry name" value="GLIP1-5/GLL25"/>
</dbReference>
<protein>
    <recommendedName>
        <fullName evidence="5">GDSL esterase/lipase</fullName>
    </recommendedName>
</protein>
<dbReference type="PANTHER" id="PTHR45966:SF12">
    <property type="entry name" value="GDSL ESTERASE_LIPASE 1-LIKE ISOFORM X2"/>
    <property type="match status" value="1"/>
</dbReference>
<dbReference type="InterPro" id="IPR001087">
    <property type="entry name" value="GDSL"/>
</dbReference>
<dbReference type="AlphaFoldDB" id="A0AAV1RR00"/>
<keyword evidence="4" id="KW-1185">Reference proteome</keyword>
<accession>A0AAV1RR00</accession>
<evidence type="ECO:0000256" key="2">
    <source>
        <dbReference type="ARBA" id="ARBA00022729"/>
    </source>
</evidence>
<dbReference type="Pfam" id="PF00657">
    <property type="entry name" value="Lipase_GDSL"/>
    <property type="match status" value="1"/>
</dbReference>
<comment type="similarity">
    <text evidence="1">Belongs to the 'GDSL' lipolytic enzyme family.</text>
</comment>
<name>A0AAV1RR00_9ROSI</name>